<dbReference type="Pfam" id="PF00295">
    <property type="entry name" value="Glyco_hydro_28"/>
    <property type="match status" value="1"/>
</dbReference>
<dbReference type="PANTHER" id="PTHR31339:SF9">
    <property type="entry name" value="PLASMIN AND FIBRONECTIN-BINDING PROTEIN A"/>
    <property type="match status" value="1"/>
</dbReference>
<dbReference type="Gene3D" id="2.160.20.10">
    <property type="entry name" value="Single-stranded right-handed beta-helix, Pectin lyase-like"/>
    <property type="match status" value="1"/>
</dbReference>
<dbReference type="InterPro" id="IPR000743">
    <property type="entry name" value="Glyco_hydro_28"/>
</dbReference>
<evidence type="ECO:0000313" key="10">
    <source>
        <dbReference type="Proteomes" id="UP000277580"/>
    </source>
</evidence>
<dbReference type="InterPro" id="IPR051801">
    <property type="entry name" value="GH28_Enzymes"/>
</dbReference>
<dbReference type="Proteomes" id="UP000277580">
    <property type="component" value="Unassembled WGS sequence"/>
</dbReference>
<dbReference type="GO" id="GO:0004650">
    <property type="term" value="F:polygalacturonase activity"/>
    <property type="evidence" value="ECO:0007669"/>
    <property type="project" value="InterPro"/>
</dbReference>
<sequence length="533" mass="58407">MGCPVPSAAPIAGSIAAYTFPSIYNSSTLFDLNVGSTDIPVMQFYEYDYAHFSMDSKPTWIAITIPDDTDLTDVRISPKKLGITPTKSTGCVSFTIPSDEYLIVKIGSLKELVIAADKLETNKPVKSASYVYNILSKPFNADPTGSGLATTALQNAIDTAAADWAAAKSSGVSGLPPRATVYVPKGLYLIGNIVLKSNTELYLEAGSFLRFTGVKSDYTLHWYKSSQGRDVTWWIRTDFNSTNIKVYGRGTLDGNGKYGTNVGKINNNILVPIATSHFMVDGIVIKESSSWSTIPMRSQNLLFQNIKWFNSLWMSENDGIDVLESVDVIVRHTIAISLDDPYSTKAYTKIFPKYNDVLPAARAVENVLFDDNLSWTRCFAFKIGQGVQMPHLNITFQNGVVYDAAVGLGIHHAWGTSYIKDVTFSLMQVERITLELEGRSTWLGFIITDKPDGTPAASDGAGPVSKVRVRDTTVWSKGKTGISLEGLSPTANISSIFWSHTKMPGVDGYAQSLEALNSKTEPTFVYDIKWDTD</sequence>
<keyword evidence="10" id="KW-1185">Reference proteome</keyword>
<comment type="similarity">
    <text evidence="2 8">Belongs to the glycosyl hydrolase 28 family.</text>
</comment>
<evidence type="ECO:0000256" key="4">
    <source>
        <dbReference type="ARBA" id="ARBA00022729"/>
    </source>
</evidence>
<dbReference type="AlphaFoldDB" id="A0A3N4L2G0"/>
<evidence type="ECO:0000256" key="2">
    <source>
        <dbReference type="ARBA" id="ARBA00008834"/>
    </source>
</evidence>
<keyword evidence="6 8" id="KW-0326">Glycosidase</keyword>
<gene>
    <name evidence="9" type="ORF">P167DRAFT_561955</name>
</gene>
<dbReference type="GO" id="GO:0016829">
    <property type="term" value="F:lyase activity"/>
    <property type="evidence" value="ECO:0007669"/>
    <property type="project" value="UniProtKB-KW"/>
</dbReference>
<protein>
    <submittedName>
        <fullName evidence="9">Pectin lyase-like protein</fullName>
    </submittedName>
</protein>
<dbReference type="PANTHER" id="PTHR31339">
    <property type="entry name" value="PECTIN LYASE-RELATED"/>
    <property type="match status" value="1"/>
</dbReference>
<proteinExistence type="inferred from homology"/>
<dbReference type="EMBL" id="ML119107">
    <property type="protein sequence ID" value="RPB17014.1"/>
    <property type="molecule type" value="Genomic_DNA"/>
</dbReference>
<dbReference type="InParanoid" id="A0A3N4L2G0"/>
<dbReference type="GO" id="GO:0005576">
    <property type="term" value="C:extracellular region"/>
    <property type="evidence" value="ECO:0007669"/>
    <property type="project" value="UniProtKB-SubCell"/>
</dbReference>
<evidence type="ECO:0000256" key="3">
    <source>
        <dbReference type="ARBA" id="ARBA00022525"/>
    </source>
</evidence>
<dbReference type="STRING" id="1392247.A0A3N4L2G0"/>
<evidence type="ECO:0000256" key="5">
    <source>
        <dbReference type="ARBA" id="ARBA00022801"/>
    </source>
</evidence>
<dbReference type="OrthoDB" id="187139at2759"/>
<name>A0A3N4L2G0_9PEZI</name>
<evidence type="ECO:0000256" key="7">
    <source>
        <dbReference type="ARBA" id="ARBA00023316"/>
    </source>
</evidence>
<reference evidence="9 10" key="1">
    <citation type="journal article" date="2018" name="Nat. Ecol. Evol.">
        <title>Pezizomycetes genomes reveal the molecular basis of ectomycorrhizal truffle lifestyle.</title>
        <authorList>
            <person name="Murat C."/>
            <person name="Payen T."/>
            <person name="Noel B."/>
            <person name="Kuo A."/>
            <person name="Morin E."/>
            <person name="Chen J."/>
            <person name="Kohler A."/>
            <person name="Krizsan K."/>
            <person name="Balestrini R."/>
            <person name="Da Silva C."/>
            <person name="Montanini B."/>
            <person name="Hainaut M."/>
            <person name="Levati E."/>
            <person name="Barry K.W."/>
            <person name="Belfiori B."/>
            <person name="Cichocki N."/>
            <person name="Clum A."/>
            <person name="Dockter R.B."/>
            <person name="Fauchery L."/>
            <person name="Guy J."/>
            <person name="Iotti M."/>
            <person name="Le Tacon F."/>
            <person name="Lindquist E.A."/>
            <person name="Lipzen A."/>
            <person name="Malagnac F."/>
            <person name="Mello A."/>
            <person name="Molinier V."/>
            <person name="Miyauchi S."/>
            <person name="Poulain J."/>
            <person name="Riccioni C."/>
            <person name="Rubini A."/>
            <person name="Sitrit Y."/>
            <person name="Splivallo R."/>
            <person name="Traeger S."/>
            <person name="Wang M."/>
            <person name="Zifcakova L."/>
            <person name="Wipf D."/>
            <person name="Zambonelli A."/>
            <person name="Paolocci F."/>
            <person name="Nowrousian M."/>
            <person name="Ottonello S."/>
            <person name="Baldrian P."/>
            <person name="Spatafora J.W."/>
            <person name="Henrissat B."/>
            <person name="Nagy L.G."/>
            <person name="Aury J.M."/>
            <person name="Wincker P."/>
            <person name="Grigoriev I.V."/>
            <person name="Bonfante P."/>
            <person name="Martin F.M."/>
        </authorList>
    </citation>
    <scope>NUCLEOTIDE SEQUENCE [LARGE SCALE GENOMIC DNA]</scope>
    <source>
        <strain evidence="9 10">CCBAS932</strain>
    </source>
</reference>
<evidence type="ECO:0000313" key="9">
    <source>
        <dbReference type="EMBL" id="RPB17014.1"/>
    </source>
</evidence>
<organism evidence="9 10">
    <name type="scientific">Morchella conica CCBAS932</name>
    <dbReference type="NCBI Taxonomy" id="1392247"/>
    <lineage>
        <taxon>Eukaryota</taxon>
        <taxon>Fungi</taxon>
        <taxon>Dikarya</taxon>
        <taxon>Ascomycota</taxon>
        <taxon>Pezizomycotina</taxon>
        <taxon>Pezizomycetes</taxon>
        <taxon>Pezizales</taxon>
        <taxon>Morchellaceae</taxon>
        <taxon>Morchella</taxon>
    </lineage>
</organism>
<dbReference type="GO" id="GO:0005975">
    <property type="term" value="P:carbohydrate metabolic process"/>
    <property type="evidence" value="ECO:0007669"/>
    <property type="project" value="InterPro"/>
</dbReference>
<evidence type="ECO:0000256" key="6">
    <source>
        <dbReference type="ARBA" id="ARBA00023295"/>
    </source>
</evidence>
<keyword evidence="9" id="KW-0456">Lyase</keyword>
<keyword evidence="7" id="KW-0961">Cell wall biogenesis/degradation</keyword>
<keyword evidence="5 8" id="KW-0378">Hydrolase</keyword>
<keyword evidence="4" id="KW-0732">Signal</keyword>
<comment type="subcellular location">
    <subcellularLocation>
        <location evidence="1">Secreted</location>
    </subcellularLocation>
</comment>
<keyword evidence="3" id="KW-0964">Secreted</keyword>
<dbReference type="SUPFAM" id="SSF51126">
    <property type="entry name" value="Pectin lyase-like"/>
    <property type="match status" value="1"/>
</dbReference>
<accession>A0A3N4L2G0</accession>
<dbReference type="InterPro" id="IPR011050">
    <property type="entry name" value="Pectin_lyase_fold/virulence"/>
</dbReference>
<evidence type="ECO:0000256" key="8">
    <source>
        <dbReference type="RuleBase" id="RU361169"/>
    </source>
</evidence>
<dbReference type="GO" id="GO:0071555">
    <property type="term" value="P:cell wall organization"/>
    <property type="evidence" value="ECO:0007669"/>
    <property type="project" value="UniProtKB-KW"/>
</dbReference>
<dbReference type="InterPro" id="IPR012334">
    <property type="entry name" value="Pectin_lyas_fold"/>
</dbReference>
<evidence type="ECO:0000256" key="1">
    <source>
        <dbReference type="ARBA" id="ARBA00004613"/>
    </source>
</evidence>